<gene>
    <name evidence="7" type="ORF">STRAU_3434</name>
</gene>
<dbReference type="SMART" id="SM00928">
    <property type="entry name" value="NADH_4Fe-4S"/>
    <property type="match status" value="1"/>
</dbReference>
<reference evidence="7 8" key="1">
    <citation type="submission" date="2013-02" db="EMBL/GenBank/DDBJ databases">
        <title>Draft Genome Sequence of Streptomyces aurantiacus, Which Produces Setomimycin.</title>
        <authorList>
            <person name="Gruening B.A."/>
            <person name="Praeg A."/>
            <person name="Erxleben A."/>
            <person name="Guenther S."/>
            <person name="Mueller M."/>
        </authorList>
    </citation>
    <scope>NUCLEOTIDE SEQUENCE [LARGE SCALE GENOMIC DNA]</scope>
    <source>
        <strain evidence="7 8">JA 4570</strain>
    </source>
</reference>
<dbReference type="SUPFAM" id="SSF140490">
    <property type="entry name" value="Nqo1C-terminal domain-like"/>
    <property type="match status" value="1"/>
</dbReference>
<evidence type="ECO:0000259" key="6">
    <source>
        <dbReference type="SMART" id="SM00928"/>
    </source>
</evidence>
<keyword evidence="8" id="KW-1185">Reference proteome</keyword>
<dbReference type="GO" id="GO:0051539">
    <property type="term" value="F:4 iron, 4 sulfur cluster binding"/>
    <property type="evidence" value="ECO:0007669"/>
    <property type="project" value="UniProtKB-KW"/>
</dbReference>
<dbReference type="Gene3D" id="3.40.50.11540">
    <property type="entry name" value="NADH-ubiquinone oxidoreductase 51kDa subunit"/>
    <property type="match status" value="1"/>
</dbReference>
<dbReference type="AlphaFoldDB" id="S3ZJX1"/>
<evidence type="ECO:0000256" key="2">
    <source>
        <dbReference type="ARBA" id="ARBA00022485"/>
    </source>
</evidence>
<dbReference type="Pfam" id="PF01512">
    <property type="entry name" value="Complex1_51K"/>
    <property type="match status" value="1"/>
</dbReference>
<keyword evidence="3" id="KW-0479">Metal-binding</keyword>
<sequence>MDPSSLDDYRAHGGYTALRRAFTLGPADVIREVTDAGLVGRGGAAFPTGRKWQATASQPDHPHYLVCNADESEPGTFKDRVLMEGDPYALVEAMTIAAYAVGAHHGYLYLRGEYPRALRTLEHAIAQARARGLLGENILGHGFAFDIEIRRGAGAYICGEETALFNSIEGYRGEPRSKPPFPVEKGLFGKPTAANNVETLVNVLPVLTMGAAAYAAIGTPKSTGPKLFCVSGAVARPGLYELPFGATLGELLDLAGLPDNLRAILLGGAAGGFVRPDELDIPLTFEGTREAGTTLGSGVVLAVDDSVPLPRLLLRVAEFFRDESCGQCVPCRVGTVRQEEALHRIADRTGAAAADDIALLRDIGQAMRDASICGLGQTAWNAVESAIDRLGAYE</sequence>
<dbReference type="InterPro" id="IPR001949">
    <property type="entry name" value="NADH-UbQ_OxRdtase_51kDa_CS"/>
</dbReference>
<dbReference type="Gene3D" id="1.20.1440.230">
    <property type="entry name" value="NADH-ubiquinone oxidoreductase 51kDa subunit, iron-sulphur binding domain"/>
    <property type="match status" value="1"/>
</dbReference>
<dbReference type="SUPFAM" id="SSF142019">
    <property type="entry name" value="Nqo1 FMN-binding domain-like"/>
    <property type="match status" value="1"/>
</dbReference>
<dbReference type="InterPro" id="IPR011538">
    <property type="entry name" value="Nuo51_FMN-bd"/>
</dbReference>
<evidence type="ECO:0000256" key="1">
    <source>
        <dbReference type="ARBA" id="ARBA00007523"/>
    </source>
</evidence>
<dbReference type="PROSITE" id="PS00645">
    <property type="entry name" value="COMPLEX1_51K_2"/>
    <property type="match status" value="1"/>
</dbReference>
<evidence type="ECO:0000313" key="8">
    <source>
        <dbReference type="Proteomes" id="UP000014629"/>
    </source>
</evidence>
<evidence type="ECO:0000256" key="4">
    <source>
        <dbReference type="ARBA" id="ARBA00023004"/>
    </source>
</evidence>
<name>S3ZJX1_9ACTN</name>
<dbReference type="EMBL" id="AOPZ01000153">
    <property type="protein sequence ID" value="EPH43508.1"/>
    <property type="molecule type" value="Genomic_DNA"/>
</dbReference>
<dbReference type="Proteomes" id="UP000014629">
    <property type="component" value="Unassembled WGS sequence"/>
</dbReference>
<keyword evidence="4" id="KW-0408">Iron</keyword>
<dbReference type="GO" id="GO:0046872">
    <property type="term" value="F:metal ion binding"/>
    <property type="evidence" value="ECO:0007669"/>
    <property type="project" value="UniProtKB-KW"/>
</dbReference>
<protein>
    <submittedName>
        <fullName evidence="7">Putative NADH-quinone oxidoreductase subunit F</fullName>
    </submittedName>
</protein>
<dbReference type="InterPro" id="IPR019575">
    <property type="entry name" value="Nuop51_4Fe4S-bd"/>
</dbReference>
<dbReference type="FunFam" id="3.40.50.11540:FF:000001">
    <property type="entry name" value="NADH dehydrogenase [ubiquinone] flavoprotein 1, mitochondrial"/>
    <property type="match status" value="1"/>
</dbReference>
<keyword evidence="2" id="KW-0004">4Fe-4S</keyword>
<evidence type="ECO:0000256" key="3">
    <source>
        <dbReference type="ARBA" id="ARBA00022723"/>
    </source>
</evidence>
<dbReference type="InterPro" id="IPR019554">
    <property type="entry name" value="Soluble_ligand-bd"/>
</dbReference>
<dbReference type="PANTHER" id="PTHR43578">
    <property type="entry name" value="NADH-QUINONE OXIDOREDUCTASE SUBUNIT F"/>
    <property type="match status" value="1"/>
</dbReference>
<dbReference type="SUPFAM" id="SSF142984">
    <property type="entry name" value="Nqo1 middle domain-like"/>
    <property type="match status" value="1"/>
</dbReference>
<dbReference type="Pfam" id="PF10531">
    <property type="entry name" value="SLBB"/>
    <property type="match status" value="1"/>
</dbReference>
<dbReference type="PATRIC" id="fig|1286094.4.peg.3397"/>
<feature type="domain" description="NADH-ubiquinone oxidoreductase 51kDa subunit iron-sulphur binding" evidence="6">
    <location>
        <begin position="310"/>
        <end position="357"/>
    </location>
</feature>
<accession>S3ZJX1</accession>
<comment type="similarity">
    <text evidence="1">Belongs to the complex I 51 kDa subunit family.</text>
</comment>
<organism evidence="7 8">
    <name type="scientific">Streptomyces aurantiacus JA 4570</name>
    <dbReference type="NCBI Taxonomy" id="1286094"/>
    <lineage>
        <taxon>Bacteria</taxon>
        <taxon>Bacillati</taxon>
        <taxon>Actinomycetota</taxon>
        <taxon>Actinomycetes</taxon>
        <taxon>Kitasatosporales</taxon>
        <taxon>Streptomycetaceae</taxon>
        <taxon>Streptomyces</taxon>
        <taxon>Streptomyces aurantiacus group</taxon>
    </lineage>
</organism>
<dbReference type="Gene3D" id="6.10.250.1450">
    <property type="match status" value="1"/>
</dbReference>
<evidence type="ECO:0000313" key="7">
    <source>
        <dbReference type="EMBL" id="EPH43508.1"/>
    </source>
</evidence>
<evidence type="ECO:0000256" key="5">
    <source>
        <dbReference type="ARBA" id="ARBA00023014"/>
    </source>
</evidence>
<dbReference type="PANTHER" id="PTHR43578:SF3">
    <property type="entry name" value="NADH-QUINONE OXIDOREDUCTASE SUBUNIT F"/>
    <property type="match status" value="1"/>
</dbReference>
<dbReference type="InterPro" id="IPR037207">
    <property type="entry name" value="Nuop51_4Fe4S-bd_sf"/>
</dbReference>
<dbReference type="InterPro" id="IPR037225">
    <property type="entry name" value="Nuo51_FMN-bd_sf"/>
</dbReference>
<keyword evidence="5" id="KW-0411">Iron-sulfur</keyword>
<dbReference type="GO" id="GO:0010181">
    <property type="term" value="F:FMN binding"/>
    <property type="evidence" value="ECO:0007669"/>
    <property type="project" value="InterPro"/>
</dbReference>
<dbReference type="GO" id="GO:0008137">
    <property type="term" value="F:NADH dehydrogenase (ubiquinone) activity"/>
    <property type="evidence" value="ECO:0007669"/>
    <property type="project" value="InterPro"/>
</dbReference>
<dbReference type="Pfam" id="PF10589">
    <property type="entry name" value="NADH_4Fe-4S"/>
    <property type="match status" value="1"/>
</dbReference>
<comment type="caution">
    <text evidence="7">The sequence shown here is derived from an EMBL/GenBank/DDBJ whole genome shotgun (WGS) entry which is preliminary data.</text>
</comment>
<proteinExistence type="inferred from homology"/>
<dbReference type="Gene3D" id="3.10.20.600">
    <property type="match status" value="1"/>
</dbReference>